<comment type="pathway">
    <text evidence="1">Amino-acid biosynthesis; L-histidine biosynthesis; L-histidine from 5-phospho-alpha-D-ribose 1-diphosphate: step 5/9.</text>
</comment>
<evidence type="ECO:0000256" key="5">
    <source>
        <dbReference type="ARBA" id="ARBA00022962"/>
    </source>
</evidence>
<dbReference type="AlphaFoldDB" id="A0A382QWL3"/>
<name>A0A382QWL3_9ZZZZ</name>
<evidence type="ECO:0000256" key="7">
    <source>
        <dbReference type="ARBA" id="ARBA00023239"/>
    </source>
</evidence>
<reference evidence="11" key="1">
    <citation type="submission" date="2018-05" db="EMBL/GenBank/DDBJ databases">
        <authorList>
            <person name="Lanie J.A."/>
            <person name="Ng W.-L."/>
            <person name="Kazmierczak K.M."/>
            <person name="Andrzejewski T.M."/>
            <person name="Davidsen T.M."/>
            <person name="Wayne K.J."/>
            <person name="Tettelin H."/>
            <person name="Glass J.I."/>
            <person name="Rusch D."/>
            <person name="Podicherti R."/>
            <person name="Tsui H.-C.T."/>
            <person name="Winkler M.E."/>
        </authorList>
    </citation>
    <scope>NUCLEOTIDE SEQUENCE</scope>
</reference>
<accession>A0A382QWL3</accession>
<proteinExistence type="inferred from homology"/>
<evidence type="ECO:0000259" key="10">
    <source>
        <dbReference type="Pfam" id="PF00117"/>
    </source>
</evidence>
<comment type="catalytic activity">
    <reaction evidence="9">
        <text>L-glutamine + H2O = L-glutamate + NH4(+)</text>
        <dbReference type="Rhea" id="RHEA:15889"/>
        <dbReference type="ChEBI" id="CHEBI:15377"/>
        <dbReference type="ChEBI" id="CHEBI:28938"/>
        <dbReference type="ChEBI" id="CHEBI:29985"/>
        <dbReference type="ChEBI" id="CHEBI:58359"/>
        <dbReference type="EC" id="3.5.1.2"/>
    </reaction>
</comment>
<evidence type="ECO:0000256" key="3">
    <source>
        <dbReference type="ARBA" id="ARBA00022605"/>
    </source>
</evidence>
<dbReference type="GO" id="GO:0004359">
    <property type="term" value="F:glutaminase activity"/>
    <property type="evidence" value="ECO:0007669"/>
    <property type="project" value="UniProtKB-EC"/>
</dbReference>
<evidence type="ECO:0000313" key="11">
    <source>
        <dbReference type="EMBL" id="SVC89242.1"/>
    </source>
</evidence>
<keyword evidence="5" id="KW-0315">Glutamine amidotransferase</keyword>
<comment type="subunit">
    <text evidence="2">Heterodimer of HisH and HisF.</text>
</comment>
<comment type="catalytic activity">
    <reaction evidence="8">
        <text>5-[(5-phospho-1-deoxy-D-ribulos-1-ylimino)methylamino]-1-(5-phospho-beta-D-ribosyl)imidazole-4-carboxamide + L-glutamine = D-erythro-1-(imidazol-4-yl)glycerol 3-phosphate + 5-amino-1-(5-phospho-beta-D-ribosyl)imidazole-4-carboxamide + L-glutamate + H(+)</text>
        <dbReference type="Rhea" id="RHEA:24793"/>
        <dbReference type="ChEBI" id="CHEBI:15378"/>
        <dbReference type="ChEBI" id="CHEBI:29985"/>
        <dbReference type="ChEBI" id="CHEBI:58278"/>
        <dbReference type="ChEBI" id="CHEBI:58359"/>
        <dbReference type="ChEBI" id="CHEBI:58475"/>
        <dbReference type="ChEBI" id="CHEBI:58525"/>
        <dbReference type="EC" id="4.3.2.10"/>
    </reaction>
</comment>
<dbReference type="PROSITE" id="PS51274">
    <property type="entry name" value="GATASE_COBBQ"/>
    <property type="match status" value="1"/>
</dbReference>
<evidence type="ECO:0000256" key="6">
    <source>
        <dbReference type="ARBA" id="ARBA00023102"/>
    </source>
</evidence>
<dbReference type="InterPro" id="IPR010139">
    <property type="entry name" value="Imidazole-glycPsynth_HisH"/>
</dbReference>
<dbReference type="GO" id="GO:0016829">
    <property type="term" value="F:lyase activity"/>
    <property type="evidence" value="ECO:0007669"/>
    <property type="project" value="UniProtKB-KW"/>
</dbReference>
<evidence type="ECO:0000256" key="2">
    <source>
        <dbReference type="ARBA" id="ARBA00011152"/>
    </source>
</evidence>
<keyword evidence="6" id="KW-0368">Histidine biosynthesis</keyword>
<dbReference type="InterPro" id="IPR017926">
    <property type="entry name" value="GATASE"/>
</dbReference>
<keyword evidence="7" id="KW-0456">Lyase</keyword>
<dbReference type="SUPFAM" id="SSF52317">
    <property type="entry name" value="Class I glutamine amidotransferase-like"/>
    <property type="match status" value="1"/>
</dbReference>
<dbReference type="PANTHER" id="PTHR42701">
    <property type="entry name" value="IMIDAZOLE GLYCEROL PHOSPHATE SYNTHASE SUBUNIT HISH"/>
    <property type="match status" value="1"/>
</dbReference>
<feature type="domain" description="Glutamine amidotransferase" evidence="10">
    <location>
        <begin position="12"/>
        <end position="216"/>
    </location>
</feature>
<evidence type="ECO:0000256" key="1">
    <source>
        <dbReference type="ARBA" id="ARBA00005091"/>
    </source>
</evidence>
<dbReference type="NCBIfam" id="TIGR01855">
    <property type="entry name" value="IMP_synth_hisH"/>
    <property type="match status" value="1"/>
</dbReference>
<gene>
    <name evidence="11" type="ORF">METZ01_LOCUS342096</name>
</gene>
<dbReference type="Gene3D" id="3.40.50.880">
    <property type="match status" value="1"/>
</dbReference>
<organism evidence="11">
    <name type="scientific">marine metagenome</name>
    <dbReference type="NCBI Taxonomy" id="408172"/>
    <lineage>
        <taxon>unclassified sequences</taxon>
        <taxon>metagenomes</taxon>
        <taxon>ecological metagenomes</taxon>
    </lineage>
</organism>
<keyword evidence="4" id="KW-0378">Hydrolase</keyword>
<protein>
    <recommendedName>
        <fullName evidence="10">Glutamine amidotransferase domain-containing protein</fullName>
    </recommendedName>
</protein>
<dbReference type="GO" id="GO:0000107">
    <property type="term" value="F:imidazoleglycerol-phosphate synthase activity"/>
    <property type="evidence" value="ECO:0007669"/>
    <property type="project" value="TreeGrafter"/>
</dbReference>
<dbReference type="GO" id="GO:0000105">
    <property type="term" value="P:L-histidine biosynthetic process"/>
    <property type="evidence" value="ECO:0007669"/>
    <property type="project" value="UniProtKB-UniPathway"/>
</dbReference>
<dbReference type="EMBL" id="UINC01117073">
    <property type="protein sequence ID" value="SVC89242.1"/>
    <property type="molecule type" value="Genomic_DNA"/>
</dbReference>
<dbReference type="HAMAP" id="MF_00278">
    <property type="entry name" value="HisH"/>
    <property type="match status" value="1"/>
</dbReference>
<sequence>MTESFLAPKIVIINTRAANVHSVDKALRKVGANPVITSDPEELASADAAVLPGVGASDAVMTALNSLGLTDPVKQFAASGRPLLCICIGLQVLFNSSEEGDLPGLGLVQGSVKLIPSGMKDKLGNKMKVPHIGWNEVHFTDGETERNPIFRGIPQGSHFYFVHSYRCVPDEQSEVAATADYGVEVCAAVVRRNVIGTQFHPEKSGSIGLQIYKNFFNLSLSTKNNENQPMAN</sequence>
<dbReference type="UniPathway" id="UPA00031">
    <property type="reaction ID" value="UER00010"/>
</dbReference>
<dbReference type="InterPro" id="IPR029062">
    <property type="entry name" value="Class_I_gatase-like"/>
</dbReference>
<evidence type="ECO:0000256" key="8">
    <source>
        <dbReference type="ARBA" id="ARBA00047838"/>
    </source>
</evidence>
<keyword evidence="3" id="KW-0028">Amino-acid biosynthesis</keyword>
<evidence type="ECO:0000256" key="4">
    <source>
        <dbReference type="ARBA" id="ARBA00022801"/>
    </source>
</evidence>
<dbReference type="PROSITE" id="PS51273">
    <property type="entry name" value="GATASE_TYPE_1"/>
    <property type="match status" value="1"/>
</dbReference>
<dbReference type="PANTHER" id="PTHR42701:SF1">
    <property type="entry name" value="IMIDAZOLE GLYCEROL PHOSPHATE SYNTHASE SUBUNIT HISH"/>
    <property type="match status" value="1"/>
</dbReference>
<dbReference type="CDD" id="cd01748">
    <property type="entry name" value="GATase1_IGP_Synthase"/>
    <property type="match status" value="1"/>
</dbReference>
<evidence type="ECO:0000256" key="9">
    <source>
        <dbReference type="ARBA" id="ARBA00049534"/>
    </source>
</evidence>
<dbReference type="Pfam" id="PF00117">
    <property type="entry name" value="GATase"/>
    <property type="match status" value="1"/>
</dbReference>
<dbReference type="PIRSF" id="PIRSF000495">
    <property type="entry name" value="Amidotransf_hisH"/>
    <property type="match status" value="1"/>
</dbReference>